<organism evidence="19 20">
    <name type="scientific">Pseudoclavibacter chungangensis</name>
    <dbReference type="NCBI Taxonomy" id="587635"/>
    <lineage>
        <taxon>Bacteria</taxon>
        <taxon>Bacillati</taxon>
        <taxon>Actinomycetota</taxon>
        <taxon>Actinomycetes</taxon>
        <taxon>Micrococcales</taxon>
        <taxon>Microbacteriaceae</taxon>
        <taxon>Pseudoclavibacter</taxon>
    </lineage>
</organism>
<dbReference type="Gene3D" id="3.40.50.300">
    <property type="entry name" value="P-loop containing nucleotide triphosphate hydrolases"/>
    <property type="match status" value="3"/>
</dbReference>
<keyword evidence="5 15" id="KW-0378">Hydrolase</keyword>
<feature type="region of interest" description="Disordered" evidence="16">
    <location>
        <begin position="990"/>
        <end position="1011"/>
    </location>
</feature>
<dbReference type="PROSITE" id="PS51217">
    <property type="entry name" value="UVRD_HELICASE_CTER"/>
    <property type="match status" value="1"/>
</dbReference>
<proteinExistence type="inferred from homology"/>
<keyword evidence="3 15" id="KW-0547">Nucleotide-binding</keyword>
<dbReference type="Gene3D" id="1.10.10.160">
    <property type="match status" value="1"/>
</dbReference>
<evidence type="ECO:0000256" key="8">
    <source>
        <dbReference type="ARBA" id="ARBA00022840"/>
    </source>
</evidence>
<protein>
    <recommendedName>
        <fullName evidence="13">DNA 3'-5' helicase</fullName>
        <ecNumber evidence="13">5.6.2.4</ecNumber>
    </recommendedName>
</protein>
<dbReference type="InterPro" id="IPR011604">
    <property type="entry name" value="PDDEXK-like_dom_sf"/>
</dbReference>
<dbReference type="InterPro" id="IPR014016">
    <property type="entry name" value="UvrD-like_ATP-bd"/>
</dbReference>
<comment type="catalytic activity">
    <reaction evidence="12">
        <text>Couples ATP hydrolysis with the unwinding of duplex DNA by translocating in the 3'-5' direction.</text>
        <dbReference type="EC" id="5.6.2.4"/>
    </reaction>
</comment>
<dbReference type="Pfam" id="PF12705">
    <property type="entry name" value="PDDEXK_1"/>
    <property type="match status" value="1"/>
</dbReference>
<evidence type="ECO:0000256" key="15">
    <source>
        <dbReference type="PROSITE-ProRule" id="PRU00560"/>
    </source>
</evidence>
<dbReference type="SUPFAM" id="SSF52540">
    <property type="entry name" value="P-loop containing nucleoside triphosphate hydrolases"/>
    <property type="match status" value="1"/>
</dbReference>
<dbReference type="InterPro" id="IPR013986">
    <property type="entry name" value="DExx_box_DNA_helicase_dom_sf"/>
</dbReference>
<accession>A0A7J5BRX9</accession>
<evidence type="ECO:0000313" key="20">
    <source>
        <dbReference type="Proteomes" id="UP000467240"/>
    </source>
</evidence>
<feature type="region of interest" description="Disordered" evidence="16">
    <location>
        <begin position="1064"/>
        <end position="1090"/>
    </location>
</feature>
<dbReference type="GO" id="GO:0004527">
    <property type="term" value="F:exonuclease activity"/>
    <property type="evidence" value="ECO:0007669"/>
    <property type="project" value="UniProtKB-KW"/>
</dbReference>
<keyword evidence="10" id="KW-0234">DNA repair</keyword>
<evidence type="ECO:0000256" key="11">
    <source>
        <dbReference type="ARBA" id="ARBA00023235"/>
    </source>
</evidence>
<evidence type="ECO:0000259" key="18">
    <source>
        <dbReference type="PROSITE" id="PS51217"/>
    </source>
</evidence>
<evidence type="ECO:0000256" key="13">
    <source>
        <dbReference type="ARBA" id="ARBA00034808"/>
    </source>
</evidence>
<keyword evidence="7" id="KW-0269">Exonuclease</keyword>
<keyword evidence="4" id="KW-0227">DNA damage</keyword>
<evidence type="ECO:0000256" key="2">
    <source>
        <dbReference type="ARBA" id="ARBA00022722"/>
    </source>
</evidence>
<dbReference type="AlphaFoldDB" id="A0A7J5BRX9"/>
<comment type="similarity">
    <text evidence="1">Belongs to the helicase family. UvrD subfamily.</text>
</comment>
<gene>
    <name evidence="19" type="ORF">F8O01_12685</name>
</gene>
<dbReference type="InterPro" id="IPR027417">
    <property type="entry name" value="P-loop_NTPase"/>
</dbReference>
<dbReference type="GO" id="GO:0000725">
    <property type="term" value="P:recombinational repair"/>
    <property type="evidence" value="ECO:0007669"/>
    <property type="project" value="TreeGrafter"/>
</dbReference>
<evidence type="ECO:0000256" key="12">
    <source>
        <dbReference type="ARBA" id="ARBA00034617"/>
    </source>
</evidence>
<keyword evidence="11" id="KW-0413">Isomerase</keyword>
<evidence type="ECO:0000256" key="6">
    <source>
        <dbReference type="ARBA" id="ARBA00022806"/>
    </source>
</evidence>
<evidence type="ECO:0000256" key="14">
    <source>
        <dbReference type="ARBA" id="ARBA00048988"/>
    </source>
</evidence>
<evidence type="ECO:0000256" key="4">
    <source>
        <dbReference type="ARBA" id="ARBA00022763"/>
    </source>
</evidence>
<evidence type="ECO:0000256" key="16">
    <source>
        <dbReference type="SAM" id="MobiDB-lite"/>
    </source>
</evidence>
<evidence type="ECO:0000256" key="10">
    <source>
        <dbReference type="ARBA" id="ARBA00023204"/>
    </source>
</evidence>
<dbReference type="Gene3D" id="3.90.320.10">
    <property type="match status" value="1"/>
</dbReference>
<evidence type="ECO:0000256" key="5">
    <source>
        <dbReference type="ARBA" id="ARBA00022801"/>
    </source>
</evidence>
<feature type="compositionally biased region" description="Basic and acidic residues" evidence="16">
    <location>
        <begin position="10"/>
        <end position="19"/>
    </location>
</feature>
<keyword evidence="8 15" id="KW-0067">ATP-binding</keyword>
<evidence type="ECO:0000259" key="17">
    <source>
        <dbReference type="PROSITE" id="PS51198"/>
    </source>
</evidence>
<feature type="domain" description="UvrD-like helicase ATP-binding" evidence="17">
    <location>
        <begin position="28"/>
        <end position="322"/>
    </location>
</feature>
<sequence>MSQAATSVDGVHDDTRAPDHGGSGGTIPLDPSQRAVLDAPADESLAVVGAPGSGKSTTLVELVAHRIAEGMSPDAVLALVPGRRAATVMRDRLASRVGVATAGALARTPQSFAFEVVRADRARSGDEPPTLVTGADQDAVLRDIIAGDTERGAGDWDDTITADVRALRGFRSELRDLMATMSEFDVTPEELAALSSHRPAWRGAARVVAEVVEALSWQRESALDAPGLLLEAASVLYDSPRGSGPFGSLRLVVVDDAQELTEAARRLLVALEASGVTVVTFGDPDIATSVFRGGVAELASDWRGGTAPPPARALLTCVHRSGTAIREAVTAIVGRVGVRGEGRHRAAAADASGPHGSVERLRVSSRVEEATAIARYLRERHLVDGIAWRDMVVIARTGAAVPRLERLLARDDVPTSSPRPAPAGEDPGVQALVQIAALADERVALDAAVIESVLRSPLFGVDALRLRQLRRALRFEELDAGGSRTGDELLVEAVAAVGGLVTVDPDAPSAARSMARLAADRRLGAHPAVRAATRLGRALREATRRIHAGAAADEVLYEVWAAADVAELWRERALGDGEHARWAGAQLDAVVTLFDVAKRFVERAPDAPVGVFLDEWTARDVVADTLASRGQEDAVTIATPSATVGSQFRVAVIAGVEDGVWPNLRIRDSLLGAGHLADLVTGRDAERSIVDRRREVLDDETRMFAQALSRASERVLVTAVEGDEAQPSTLFRGLHATELESSALGRPFTLRGLTAELRRTGVREPERRDEAAALLAELAENGVDGAAPTEWFGLRERTSPGLVLPDADGAEPVIGVAPSGIESFERCGVEWFVQHHGGRTTSTQMALGTIAHAAGEFEFQTRDDRLAYARERLDELPTEAPWHRVQLERQVERFVGALCDYLDARRADGAELVGVERRFEVDLPVVAGDLACTVRLTGSIDRLEHTADDGTVIIDFKTGRTMRSKDEIATDAQLASYQFAYRNDAIGPAREHDAASCPAPPADPGGAVTGGPPIERASLVYLAVSAAAGSWSTRDQEPMGAEDERAFRERVAATALGMIGASDVTPARRVPGDPSDEVRDGDAGPTPLDRATYLADPEEHCLTGFGGRPACRIHIVPEVTE</sequence>
<evidence type="ECO:0000256" key="9">
    <source>
        <dbReference type="ARBA" id="ARBA00023125"/>
    </source>
</evidence>
<dbReference type="GO" id="GO:0003677">
    <property type="term" value="F:DNA binding"/>
    <property type="evidence" value="ECO:0007669"/>
    <property type="project" value="UniProtKB-KW"/>
</dbReference>
<dbReference type="InterPro" id="IPR000212">
    <property type="entry name" value="DNA_helicase_UvrD/REP"/>
</dbReference>
<dbReference type="Pfam" id="PF00580">
    <property type="entry name" value="UvrD-helicase"/>
    <property type="match status" value="1"/>
</dbReference>
<dbReference type="GO" id="GO:0005829">
    <property type="term" value="C:cytosol"/>
    <property type="evidence" value="ECO:0007669"/>
    <property type="project" value="TreeGrafter"/>
</dbReference>
<evidence type="ECO:0000256" key="7">
    <source>
        <dbReference type="ARBA" id="ARBA00022839"/>
    </source>
</evidence>
<dbReference type="EMBL" id="WBJZ01000016">
    <property type="protein sequence ID" value="KAB1655106.1"/>
    <property type="molecule type" value="Genomic_DNA"/>
</dbReference>
<dbReference type="GO" id="GO:0033202">
    <property type="term" value="C:DNA helicase complex"/>
    <property type="evidence" value="ECO:0007669"/>
    <property type="project" value="TreeGrafter"/>
</dbReference>
<feature type="binding site" evidence="15">
    <location>
        <begin position="49"/>
        <end position="56"/>
    </location>
    <ligand>
        <name>ATP</name>
        <dbReference type="ChEBI" id="CHEBI:30616"/>
    </ligand>
</feature>
<keyword evidence="6 15" id="KW-0347">Helicase</keyword>
<comment type="caution">
    <text evidence="19">The sequence shown here is derived from an EMBL/GenBank/DDBJ whole genome shotgun (WGS) entry which is preliminary data.</text>
</comment>
<dbReference type="GO" id="GO:0043138">
    <property type="term" value="F:3'-5' DNA helicase activity"/>
    <property type="evidence" value="ECO:0007669"/>
    <property type="project" value="UniProtKB-EC"/>
</dbReference>
<keyword evidence="9" id="KW-0238">DNA-binding</keyword>
<dbReference type="GO" id="GO:0005524">
    <property type="term" value="F:ATP binding"/>
    <property type="evidence" value="ECO:0007669"/>
    <property type="project" value="UniProtKB-UniRule"/>
</dbReference>
<dbReference type="PANTHER" id="PTHR11070">
    <property type="entry name" value="UVRD / RECB / PCRA DNA HELICASE FAMILY MEMBER"/>
    <property type="match status" value="1"/>
</dbReference>
<dbReference type="InterPro" id="IPR038726">
    <property type="entry name" value="PDDEXK_AddAB-type"/>
</dbReference>
<reference evidence="19 20" key="1">
    <citation type="submission" date="2019-09" db="EMBL/GenBank/DDBJ databases">
        <title>Phylogeny of genus Pseudoclavibacter and closely related genus.</title>
        <authorList>
            <person name="Li Y."/>
        </authorList>
    </citation>
    <scope>NUCLEOTIDE SEQUENCE [LARGE SCALE GENOMIC DNA]</scope>
    <source>
        <strain evidence="19 20">DSM 23821</strain>
    </source>
</reference>
<dbReference type="InterPro" id="IPR014017">
    <property type="entry name" value="DNA_helicase_UvrD-like_C"/>
</dbReference>
<name>A0A7J5BRX9_9MICO</name>
<dbReference type="EC" id="5.6.2.4" evidence="13"/>
<keyword evidence="20" id="KW-1185">Reference proteome</keyword>
<dbReference type="Proteomes" id="UP000467240">
    <property type="component" value="Unassembled WGS sequence"/>
</dbReference>
<comment type="catalytic activity">
    <reaction evidence="14">
        <text>ATP + H2O = ADP + phosphate + H(+)</text>
        <dbReference type="Rhea" id="RHEA:13065"/>
        <dbReference type="ChEBI" id="CHEBI:15377"/>
        <dbReference type="ChEBI" id="CHEBI:15378"/>
        <dbReference type="ChEBI" id="CHEBI:30616"/>
        <dbReference type="ChEBI" id="CHEBI:43474"/>
        <dbReference type="ChEBI" id="CHEBI:456216"/>
        <dbReference type="EC" id="5.6.2.4"/>
    </reaction>
</comment>
<dbReference type="PANTHER" id="PTHR11070:SF59">
    <property type="entry name" value="DNA 3'-5' HELICASE"/>
    <property type="match status" value="1"/>
</dbReference>
<feature type="region of interest" description="Disordered" evidence="16">
    <location>
        <begin position="1"/>
        <end position="32"/>
    </location>
</feature>
<dbReference type="PROSITE" id="PS51198">
    <property type="entry name" value="UVRD_HELICASE_ATP_BIND"/>
    <property type="match status" value="1"/>
</dbReference>
<evidence type="ECO:0000256" key="3">
    <source>
        <dbReference type="ARBA" id="ARBA00022741"/>
    </source>
</evidence>
<evidence type="ECO:0000256" key="1">
    <source>
        <dbReference type="ARBA" id="ARBA00009922"/>
    </source>
</evidence>
<dbReference type="OrthoDB" id="5240387at2"/>
<keyword evidence="2" id="KW-0540">Nuclease</keyword>
<evidence type="ECO:0000313" key="19">
    <source>
        <dbReference type="EMBL" id="KAB1655106.1"/>
    </source>
</evidence>
<feature type="domain" description="UvrD-like helicase C-terminal" evidence="18">
    <location>
        <begin position="327"/>
        <end position="645"/>
    </location>
</feature>